<evidence type="ECO:0000313" key="7">
    <source>
        <dbReference type="Proteomes" id="UP000255108"/>
    </source>
</evidence>
<reference evidence="6 8" key="2">
    <citation type="submission" date="2019-03" db="EMBL/GenBank/DDBJ databases">
        <title>Genomic Encyclopedia of Type Strains, Phase IV (KMG-IV): sequencing the most valuable type-strain genomes for metagenomic binning, comparative biology and taxonomic classification.</title>
        <authorList>
            <person name="Goeker M."/>
        </authorList>
    </citation>
    <scope>NUCLEOTIDE SEQUENCE [LARGE SCALE GENOMIC DNA]</scope>
    <source>
        <strain evidence="6 8">DSM 3764</strain>
    </source>
</reference>
<proteinExistence type="predicted"/>
<dbReference type="PROSITE" id="PS51084">
    <property type="entry name" value="HIT_2"/>
    <property type="match status" value="1"/>
</dbReference>
<feature type="active site" description="Tele-AMP-histidine intermediate" evidence="1">
    <location>
        <position position="108"/>
    </location>
</feature>
<dbReference type="AlphaFoldDB" id="A0A377Q686"/>
<dbReference type="Pfam" id="PF01230">
    <property type="entry name" value="HIT"/>
    <property type="match status" value="1"/>
</dbReference>
<accession>A0A377Q686</accession>
<feature type="domain" description="HIT" evidence="4">
    <location>
        <begin position="12"/>
        <end position="121"/>
    </location>
</feature>
<evidence type="ECO:0000313" key="5">
    <source>
        <dbReference type="EMBL" id="STQ90784.1"/>
    </source>
</evidence>
<evidence type="ECO:0000259" key="4">
    <source>
        <dbReference type="PROSITE" id="PS51084"/>
    </source>
</evidence>
<dbReference type="Proteomes" id="UP000255108">
    <property type="component" value="Unassembled WGS sequence"/>
</dbReference>
<evidence type="ECO:0000256" key="3">
    <source>
        <dbReference type="PROSITE-ProRule" id="PRU00464"/>
    </source>
</evidence>
<evidence type="ECO:0000313" key="8">
    <source>
        <dbReference type="Proteomes" id="UP000295794"/>
    </source>
</evidence>
<dbReference type="PANTHER" id="PTHR46648:SF1">
    <property type="entry name" value="ADENOSINE 5'-MONOPHOSPHORAMIDASE HNT1"/>
    <property type="match status" value="1"/>
</dbReference>
<dbReference type="EMBL" id="SMBT01000002">
    <property type="protein sequence ID" value="TCU89414.1"/>
    <property type="molecule type" value="Genomic_DNA"/>
</dbReference>
<dbReference type="Proteomes" id="UP000295794">
    <property type="component" value="Unassembled WGS sequence"/>
</dbReference>
<dbReference type="GO" id="GO:0003824">
    <property type="term" value="F:catalytic activity"/>
    <property type="evidence" value="ECO:0007669"/>
    <property type="project" value="InterPro"/>
</dbReference>
<evidence type="ECO:0000313" key="6">
    <source>
        <dbReference type="EMBL" id="TCU89414.1"/>
    </source>
</evidence>
<dbReference type="OrthoDB" id="9784774at2"/>
<dbReference type="PANTHER" id="PTHR46648">
    <property type="entry name" value="HIT FAMILY PROTEIN 1"/>
    <property type="match status" value="1"/>
</dbReference>
<keyword evidence="8" id="KW-1185">Reference proteome</keyword>
<sequence length="149" mass="16053">MQHHAPSPYLCPFCAIAAGAESDAVVFNDGKAIGVLGLHQKVGNEGHILVMPVGHFENLYELPSELTGHLFLVTQLLARGIKRAFGTDGITVLQNNEPAGDQDVWHAHIHVIPRFTGDQFHARQGAFMPLAERAKLATTIRAALQSAGT</sequence>
<dbReference type="Gene3D" id="3.30.428.10">
    <property type="entry name" value="HIT-like"/>
    <property type="match status" value="1"/>
</dbReference>
<dbReference type="InterPro" id="IPR011146">
    <property type="entry name" value="HIT-like"/>
</dbReference>
<dbReference type="RefSeq" id="WP_115227059.1">
    <property type="nucleotide sequence ID" value="NZ_CAWOLO010000002.1"/>
</dbReference>
<dbReference type="EMBL" id="UGHR01000001">
    <property type="protein sequence ID" value="STQ90784.1"/>
    <property type="molecule type" value="Genomic_DNA"/>
</dbReference>
<evidence type="ECO:0000256" key="1">
    <source>
        <dbReference type="PIRSR" id="PIRSR601310-1"/>
    </source>
</evidence>
<gene>
    <name evidence="5" type="primary">hit</name>
    <name evidence="6" type="ORF">EV682_102326</name>
    <name evidence="5" type="ORF">NCTC11159_01851</name>
</gene>
<reference evidence="5 7" key="1">
    <citation type="submission" date="2018-06" db="EMBL/GenBank/DDBJ databases">
        <authorList>
            <consortium name="Pathogen Informatics"/>
            <person name="Doyle S."/>
        </authorList>
    </citation>
    <scope>NUCLEOTIDE SEQUENCE [LARGE SCALE GENOMIC DNA]</scope>
    <source>
        <strain evidence="5 7">NCTC11159</strain>
    </source>
</reference>
<dbReference type="GO" id="GO:0009117">
    <property type="term" value="P:nucleotide metabolic process"/>
    <property type="evidence" value="ECO:0007669"/>
    <property type="project" value="TreeGrafter"/>
</dbReference>
<feature type="short sequence motif" description="Histidine triad motif" evidence="2 3">
    <location>
        <begin position="106"/>
        <end position="110"/>
    </location>
</feature>
<dbReference type="SUPFAM" id="SSF54197">
    <property type="entry name" value="HIT-like"/>
    <property type="match status" value="1"/>
</dbReference>
<name>A0A377Q686_9NEIS</name>
<organism evidence="5 7">
    <name type="scientific">Iodobacter fluviatilis</name>
    <dbReference type="NCBI Taxonomy" id="537"/>
    <lineage>
        <taxon>Bacteria</taxon>
        <taxon>Pseudomonadati</taxon>
        <taxon>Pseudomonadota</taxon>
        <taxon>Betaproteobacteria</taxon>
        <taxon>Neisseriales</taxon>
        <taxon>Chitinibacteraceae</taxon>
        <taxon>Iodobacter</taxon>
    </lineage>
</organism>
<evidence type="ECO:0000256" key="2">
    <source>
        <dbReference type="PIRSR" id="PIRSR601310-3"/>
    </source>
</evidence>
<dbReference type="InterPro" id="IPR036265">
    <property type="entry name" value="HIT-like_sf"/>
</dbReference>
<dbReference type="InterPro" id="IPR001310">
    <property type="entry name" value="Histidine_triad_HIT"/>
</dbReference>
<protein>
    <submittedName>
        <fullName evidence="5">HIT domain</fullName>
    </submittedName>
    <submittedName>
        <fullName evidence="6">Histidine triad (HIT) family protein</fullName>
    </submittedName>
</protein>